<gene>
    <name evidence="4" type="ORF">IAD41_08685</name>
</gene>
<dbReference type="Gene3D" id="1.20.1600.10">
    <property type="entry name" value="Outer membrane efflux proteins (OEP)"/>
    <property type="match status" value="1"/>
</dbReference>
<dbReference type="Pfam" id="PF02321">
    <property type="entry name" value="OEP"/>
    <property type="match status" value="2"/>
</dbReference>
<reference evidence="4" key="1">
    <citation type="submission" date="2020-10" db="EMBL/GenBank/DDBJ databases">
        <authorList>
            <person name="Gilroy R."/>
        </authorList>
    </citation>
    <scope>NUCLEOTIDE SEQUENCE</scope>
    <source>
        <strain evidence="4">CHK152-2994</strain>
    </source>
</reference>
<organism evidence="4 5">
    <name type="scientific">Candidatus Scatenecus faecavium</name>
    <dbReference type="NCBI Taxonomy" id="2840915"/>
    <lineage>
        <taxon>Bacteria</taxon>
        <taxon>Candidatus Scatenecus</taxon>
    </lineage>
</organism>
<evidence type="ECO:0000313" key="5">
    <source>
        <dbReference type="Proteomes" id="UP000824139"/>
    </source>
</evidence>
<dbReference type="AlphaFoldDB" id="A0A9D1K4C0"/>
<dbReference type="InterPro" id="IPR003423">
    <property type="entry name" value="OMP_efflux"/>
</dbReference>
<proteinExistence type="inferred from homology"/>
<name>A0A9D1K4C0_9BACT</name>
<evidence type="ECO:0000313" key="4">
    <source>
        <dbReference type="EMBL" id="HIS83662.1"/>
    </source>
</evidence>
<sequence length="438" mass="49857">MFKKILLIFALLAVAQSAFAIDKQELNPGFFERFNDNCLNYYINSAIENNHSAKEAAARVEQYRQQAKYSLGNELPSFSVSANYLGIKVPQLDNFQLKKNAFILPFMMNYEADFLLKNRDKTRSAKKSYEASKFEEKAVYLSLLSDVASVYTNLLEYDQLITIQKENVDIYTKLLEYESRKFARGVINSTQLNNAAKQLENAKNSLEKLQKEQEVLLMQLAVLTGVSPENAKDFERGNFSSFEYSGTIPEEIQSDVIFARPDVMAAETKLEKAKIDIRVARKEFLPNFNITGLWVFNTIAPGTFFSWESSLAAILAGATQDIFAGGKKVANLRYKKAKYEELFENYKQVDLEAVKEVNTSLCFIKHDSAIEKNTLKTLAYEYNNLSNSKKKLARGTISNPEYLMNLSEFLKIQNDAVQAKNQRLVNYFTLYKAVGGKL</sequence>
<evidence type="ECO:0000256" key="1">
    <source>
        <dbReference type="ARBA" id="ARBA00007613"/>
    </source>
</evidence>
<keyword evidence="2" id="KW-0175">Coiled coil</keyword>
<dbReference type="SUPFAM" id="SSF56954">
    <property type="entry name" value="Outer membrane efflux proteins (OEP)"/>
    <property type="match status" value="1"/>
</dbReference>
<dbReference type="Proteomes" id="UP000824139">
    <property type="component" value="Unassembled WGS sequence"/>
</dbReference>
<accession>A0A9D1K4C0</accession>
<protein>
    <submittedName>
        <fullName evidence="4">TolC family protein</fullName>
    </submittedName>
</protein>
<dbReference type="GO" id="GO:0015562">
    <property type="term" value="F:efflux transmembrane transporter activity"/>
    <property type="evidence" value="ECO:0007669"/>
    <property type="project" value="InterPro"/>
</dbReference>
<keyword evidence="3" id="KW-0732">Signal</keyword>
<reference evidence="4" key="2">
    <citation type="journal article" date="2021" name="PeerJ">
        <title>Extensive microbial diversity within the chicken gut microbiome revealed by metagenomics and culture.</title>
        <authorList>
            <person name="Gilroy R."/>
            <person name="Ravi A."/>
            <person name="Getino M."/>
            <person name="Pursley I."/>
            <person name="Horton D.L."/>
            <person name="Alikhan N.F."/>
            <person name="Baker D."/>
            <person name="Gharbi K."/>
            <person name="Hall N."/>
            <person name="Watson M."/>
            <person name="Adriaenssens E.M."/>
            <person name="Foster-Nyarko E."/>
            <person name="Jarju S."/>
            <person name="Secka A."/>
            <person name="Antonio M."/>
            <person name="Oren A."/>
            <person name="Chaudhuri R.R."/>
            <person name="La Ragione R."/>
            <person name="Hildebrand F."/>
            <person name="Pallen M.J."/>
        </authorList>
    </citation>
    <scope>NUCLEOTIDE SEQUENCE</scope>
    <source>
        <strain evidence="4">CHK152-2994</strain>
    </source>
</reference>
<comment type="similarity">
    <text evidence="1">Belongs to the outer membrane factor (OMF) (TC 1.B.17) family.</text>
</comment>
<dbReference type="Gene3D" id="2.20.200.10">
    <property type="entry name" value="Outer membrane efflux proteins (OEP)"/>
    <property type="match status" value="1"/>
</dbReference>
<dbReference type="PANTHER" id="PTHR30203">
    <property type="entry name" value="OUTER MEMBRANE CATION EFFLUX PROTEIN"/>
    <property type="match status" value="1"/>
</dbReference>
<dbReference type="EMBL" id="DVJO01000185">
    <property type="protein sequence ID" value="HIS83662.1"/>
    <property type="molecule type" value="Genomic_DNA"/>
</dbReference>
<comment type="caution">
    <text evidence="4">The sequence shown here is derived from an EMBL/GenBank/DDBJ whole genome shotgun (WGS) entry which is preliminary data.</text>
</comment>
<feature type="signal peptide" evidence="3">
    <location>
        <begin position="1"/>
        <end position="20"/>
    </location>
</feature>
<evidence type="ECO:0000256" key="2">
    <source>
        <dbReference type="SAM" id="Coils"/>
    </source>
</evidence>
<feature type="coiled-coil region" evidence="2">
    <location>
        <begin position="189"/>
        <end position="219"/>
    </location>
</feature>
<dbReference type="InterPro" id="IPR010131">
    <property type="entry name" value="MdtP/NodT-like"/>
</dbReference>
<feature type="chain" id="PRO_5039512283" evidence="3">
    <location>
        <begin position="21"/>
        <end position="438"/>
    </location>
</feature>
<evidence type="ECO:0000256" key="3">
    <source>
        <dbReference type="SAM" id="SignalP"/>
    </source>
</evidence>